<reference evidence="19 20" key="1">
    <citation type="submission" date="2024-04" db="EMBL/GenBank/DDBJ databases">
        <title>Genome assembly C_amara_ONT_v2.</title>
        <authorList>
            <person name="Yant L."/>
            <person name="Moore C."/>
            <person name="Slenker M."/>
        </authorList>
    </citation>
    <scope>NUCLEOTIDE SEQUENCE [LARGE SCALE GENOMIC DNA]</scope>
    <source>
        <tissue evidence="19">Leaf</tissue>
    </source>
</reference>
<sequence>MSQPLTTRPTVAGISIFPFRQPPPLCAFLFIIVLIVATFYTLHHPNITPPLLFSRNSHNALRLHRLFLSSASNATISSYLHALTRHPHLAGTKPSLDTLHYVLNHFQSLGLETHIAEYEALLSYPTHISVTARFSNTTTLEFDLNDVPGDSSVSPVVRPYHAYSPSGSAQGNVVFVNHGEEGDYRALESIGVSVRGCVVLVRKGESLGRGGIVKIAETKGALGVLIYAENDGGGFGGIERGTVMRGIGDPVSPGWPGVVGGEKLSLDDDLVTRRFPKIPSLPLSLHNAEIILASLGGAKAPVEWGNLGRVGSGQRVGPGRTVINMTYQGEMKMKKIQNVVVTIRGSEEADRYVILGNHRDAWTYGAVDPNSGTSALLDISRRFALLLKSGWRPRRTILLCSWDAEEFGMIGSTEWIEENVLNLGASAVAYLNVDCAVQGSGFFAGATPQLDGLLVDALKLVQDPDVVGLTVEETFKSQNSIIQRLSRVDSDFSGFLHHAGIPSIDMYYGADYPVYHTAFDSYDWMIHHADPLFHRHVAMAGIWGLLGILLADEPLIPFDYISYAEQLQAHRDTLSKLLEGKVSVNPLSMAIQEFSLVAKEAADEAKKLKEQAYNKNDVAAAAKRRELNDRLMLVERGFLDADGIKGKEWFKHLVYGPAAELESKLGFFPGIADAIAMDASEGIIEHEIWRVARAIQRASKALKGGFT</sequence>
<evidence type="ECO:0000256" key="9">
    <source>
        <dbReference type="ARBA" id="ARBA00022968"/>
    </source>
</evidence>
<evidence type="ECO:0000313" key="20">
    <source>
        <dbReference type="Proteomes" id="UP001558713"/>
    </source>
</evidence>
<dbReference type="Pfam" id="PF04389">
    <property type="entry name" value="Peptidase_M28"/>
    <property type="match status" value="1"/>
</dbReference>
<gene>
    <name evidence="19" type="ORF">V5N11_036124</name>
</gene>
<feature type="domain" description="Peptidase M28" evidence="18">
    <location>
        <begin position="338"/>
        <end position="523"/>
    </location>
</feature>
<evidence type="ECO:0000256" key="16">
    <source>
        <dbReference type="SAM" id="Phobius"/>
    </source>
</evidence>
<dbReference type="InterPro" id="IPR046450">
    <property type="entry name" value="PA_dom_sf"/>
</dbReference>
<proteinExistence type="inferred from homology"/>
<dbReference type="Gene3D" id="3.50.30.30">
    <property type="match status" value="1"/>
</dbReference>
<keyword evidence="8" id="KW-0862">Zinc</keyword>
<evidence type="ECO:0000256" key="10">
    <source>
        <dbReference type="ARBA" id="ARBA00022989"/>
    </source>
</evidence>
<accession>A0ABD1B0P0</accession>
<comment type="cofactor">
    <cofactor evidence="1">
        <name>Zn(2+)</name>
        <dbReference type="ChEBI" id="CHEBI:29105"/>
    </cofactor>
</comment>
<keyword evidence="10 16" id="KW-1133">Transmembrane helix</keyword>
<keyword evidence="13" id="KW-0325">Glycoprotein</keyword>
<evidence type="ECO:0000256" key="4">
    <source>
        <dbReference type="ARBA" id="ARBA00022670"/>
    </source>
</evidence>
<dbReference type="GO" id="GO:0010075">
    <property type="term" value="P:regulation of meristem growth"/>
    <property type="evidence" value="ECO:0007669"/>
    <property type="project" value="UniProtKB-ARBA"/>
</dbReference>
<dbReference type="GO" id="GO:0046872">
    <property type="term" value="F:metal ion binding"/>
    <property type="evidence" value="ECO:0007669"/>
    <property type="project" value="UniProtKB-KW"/>
</dbReference>
<keyword evidence="12 16" id="KW-0472">Membrane</keyword>
<organism evidence="19 20">
    <name type="scientific">Cardamine amara subsp. amara</name>
    <dbReference type="NCBI Taxonomy" id="228776"/>
    <lineage>
        <taxon>Eukaryota</taxon>
        <taxon>Viridiplantae</taxon>
        <taxon>Streptophyta</taxon>
        <taxon>Embryophyta</taxon>
        <taxon>Tracheophyta</taxon>
        <taxon>Spermatophyta</taxon>
        <taxon>Magnoliopsida</taxon>
        <taxon>eudicotyledons</taxon>
        <taxon>Gunneridae</taxon>
        <taxon>Pentapetalae</taxon>
        <taxon>rosids</taxon>
        <taxon>malvids</taxon>
        <taxon>Brassicales</taxon>
        <taxon>Brassicaceae</taxon>
        <taxon>Cardamineae</taxon>
        <taxon>Cardamine</taxon>
    </lineage>
</organism>
<dbReference type="PANTHER" id="PTHR10404:SF75">
    <property type="entry name" value="GLUTAMATE CARBOXYPEPTIDASE AMP1-RELATED"/>
    <property type="match status" value="1"/>
</dbReference>
<protein>
    <recommendedName>
        <fullName evidence="15">glutamate carboxypeptidase II</fullName>
        <ecNumber evidence="15">3.4.17.21</ecNumber>
    </recommendedName>
</protein>
<feature type="transmembrane region" description="Helical" evidence="16">
    <location>
        <begin position="25"/>
        <end position="42"/>
    </location>
</feature>
<dbReference type="InterPro" id="IPR039373">
    <property type="entry name" value="Peptidase_M28B"/>
</dbReference>
<evidence type="ECO:0000256" key="15">
    <source>
        <dbReference type="ARBA" id="ARBA00066561"/>
    </source>
</evidence>
<dbReference type="Proteomes" id="UP001558713">
    <property type="component" value="Unassembled WGS sequence"/>
</dbReference>
<evidence type="ECO:0000256" key="5">
    <source>
        <dbReference type="ARBA" id="ARBA00022692"/>
    </source>
</evidence>
<evidence type="ECO:0000256" key="13">
    <source>
        <dbReference type="ARBA" id="ARBA00023180"/>
    </source>
</evidence>
<dbReference type="GO" id="GO:0004181">
    <property type="term" value="F:metallocarboxypeptidase activity"/>
    <property type="evidence" value="ECO:0007669"/>
    <property type="project" value="UniProtKB-EC"/>
</dbReference>
<keyword evidence="6" id="KW-0479">Metal-binding</keyword>
<name>A0ABD1B0P0_CARAN</name>
<dbReference type="SUPFAM" id="SSF53187">
    <property type="entry name" value="Zn-dependent exopeptidases"/>
    <property type="match status" value="1"/>
</dbReference>
<evidence type="ECO:0000259" key="18">
    <source>
        <dbReference type="Pfam" id="PF04389"/>
    </source>
</evidence>
<dbReference type="EMBL" id="JBANAX010000363">
    <property type="protein sequence ID" value="KAL1212552.1"/>
    <property type="molecule type" value="Genomic_DNA"/>
</dbReference>
<dbReference type="Pfam" id="PF04253">
    <property type="entry name" value="TFR_dimer"/>
    <property type="match status" value="1"/>
</dbReference>
<dbReference type="InterPro" id="IPR036757">
    <property type="entry name" value="TFR-like_dimer_dom_sf"/>
</dbReference>
<dbReference type="SUPFAM" id="SSF52025">
    <property type="entry name" value="PA domain"/>
    <property type="match status" value="1"/>
</dbReference>
<dbReference type="EC" id="3.4.17.21" evidence="15"/>
<evidence type="ECO:0000256" key="3">
    <source>
        <dbReference type="ARBA" id="ARBA00005634"/>
    </source>
</evidence>
<keyword evidence="4" id="KW-0645">Protease</keyword>
<dbReference type="FunFam" id="3.40.630.10:FF:000164">
    <property type="entry name" value="Os01g0740650 protein"/>
    <property type="match status" value="1"/>
</dbReference>
<dbReference type="SUPFAM" id="SSF47672">
    <property type="entry name" value="Transferrin receptor-like dimerisation domain"/>
    <property type="match status" value="1"/>
</dbReference>
<evidence type="ECO:0000259" key="17">
    <source>
        <dbReference type="Pfam" id="PF04253"/>
    </source>
</evidence>
<comment type="similarity">
    <text evidence="3">Belongs to the peptidase M28 family. M28B subfamily.</text>
</comment>
<evidence type="ECO:0000256" key="2">
    <source>
        <dbReference type="ARBA" id="ARBA00004648"/>
    </source>
</evidence>
<dbReference type="Gene3D" id="3.40.630.10">
    <property type="entry name" value="Zn peptidases"/>
    <property type="match status" value="1"/>
</dbReference>
<evidence type="ECO:0000256" key="7">
    <source>
        <dbReference type="ARBA" id="ARBA00022801"/>
    </source>
</evidence>
<keyword evidence="9" id="KW-0735">Signal-anchor</keyword>
<evidence type="ECO:0000256" key="8">
    <source>
        <dbReference type="ARBA" id="ARBA00022833"/>
    </source>
</evidence>
<evidence type="ECO:0000256" key="14">
    <source>
        <dbReference type="ARBA" id="ARBA00052003"/>
    </source>
</evidence>
<keyword evidence="7" id="KW-0378">Hydrolase</keyword>
<keyword evidence="11" id="KW-0482">Metalloprotease</keyword>
<dbReference type="FunFam" id="1.20.930.40:FF:000001">
    <property type="entry name" value="N-acetylated-alpha-linked acidic dipeptidase 2"/>
    <property type="match status" value="1"/>
</dbReference>
<evidence type="ECO:0000313" key="19">
    <source>
        <dbReference type="EMBL" id="KAL1212552.1"/>
    </source>
</evidence>
<evidence type="ECO:0000256" key="6">
    <source>
        <dbReference type="ARBA" id="ARBA00022723"/>
    </source>
</evidence>
<keyword evidence="19" id="KW-0121">Carboxypeptidase</keyword>
<comment type="subcellular location">
    <subcellularLocation>
        <location evidence="2">Endoplasmic reticulum membrane</location>
        <topology evidence="2">Single-pass type II membrane protein</topology>
    </subcellularLocation>
</comment>
<dbReference type="PANTHER" id="PTHR10404">
    <property type="entry name" value="N-ACETYLATED-ALPHA-LINKED ACIDIC DIPEPTIDASE"/>
    <property type="match status" value="1"/>
</dbReference>
<comment type="caution">
    <text evidence="19">The sequence shown here is derived from an EMBL/GenBank/DDBJ whole genome shotgun (WGS) entry which is preliminary data.</text>
</comment>
<keyword evidence="5 16" id="KW-0812">Transmembrane</keyword>
<dbReference type="InterPro" id="IPR007484">
    <property type="entry name" value="Peptidase_M28"/>
</dbReference>
<dbReference type="Gene3D" id="1.20.930.40">
    <property type="entry name" value="Transferrin receptor-like, dimerisation domain"/>
    <property type="match status" value="1"/>
</dbReference>
<evidence type="ECO:0000256" key="12">
    <source>
        <dbReference type="ARBA" id="ARBA00023136"/>
    </source>
</evidence>
<dbReference type="AlphaFoldDB" id="A0ABD1B0P0"/>
<feature type="domain" description="Transferrin receptor-like dimerisation" evidence="17">
    <location>
        <begin position="582"/>
        <end position="703"/>
    </location>
</feature>
<comment type="catalytic activity">
    <reaction evidence="14">
        <text>Release of an unsubstituted, C-terminal glutamyl residue, typically from Ac-Asp-Glu or folylpoly-gamma-glutamates.</text>
        <dbReference type="EC" id="3.4.17.21"/>
    </reaction>
</comment>
<keyword evidence="20" id="KW-1185">Reference proteome</keyword>
<evidence type="ECO:0000256" key="11">
    <source>
        <dbReference type="ARBA" id="ARBA00023049"/>
    </source>
</evidence>
<evidence type="ECO:0000256" key="1">
    <source>
        <dbReference type="ARBA" id="ARBA00001947"/>
    </source>
</evidence>
<dbReference type="InterPro" id="IPR007365">
    <property type="entry name" value="TFR-like_dimer_dom"/>
</dbReference>
<dbReference type="GO" id="GO:0005789">
    <property type="term" value="C:endoplasmic reticulum membrane"/>
    <property type="evidence" value="ECO:0007669"/>
    <property type="project" value="UniProtKB-SubCell"/>
</dbReference>
<dbReference type="GO" id="GO:0006508">
    <property type="term" value="P:proteolysis"/>
    <property type="evidence" value="ECO:0007669"/>
    <property type="project" value="UniProtKB-KW"/>
</dbReference>
<dbReference type="CDD" id="cd08022">
    <property type="entry name" value="M28_PSMA_like"/>
    <property type="match status" value="1"/>
</dbReference>